<evidence type="ECO:0000256" key="1">
    <source>
        <dbReference type="ARBA" id="ARBA00004651"/>
    </source>
</evidence>
<gene>
    <name evidence="8" type="ORF">SAMN05444581_101469</name>
</gene>
<evidence type="ECO:0000256" key="5">
    <source>
        <dbReference type="ARBA" id="ARBA00022989"/>
    </source>
</evidence>
<dbReference type="InterPro" id="IPR002010">
    <property type="entry name" value="T3SS_IM_R"/>
</dbReference>
<dbReference type="AlphaFoldDB" id="A0A1I3WAN9"/>
<dbReference type="GO" id="GO:0006605">
    <property type="term" value="P:protein targeting"/>
    <property type="evidence" value="ECO:0007669"/>
    <property type="project" value="InterPro"/>
</dbReference>
<organism evidence="8 9">
    <name type="scientific">Methylocapsa palsarum</name>
    <dbReference type="NCBI Taxonomy" id="1612308"/>
    <lineage>
        <taxon>Bacteria</taxon>
        <taxon>Pseudomonadati</taxon>
        <taxon>Pseudomonadota</taxon>
        <taxon>Alphaproteobacteria</taxon>
        <taxon>Hyphomicrobiales</taxon>
        <taxon>Beijerinckiaceae</taxon>
        <taxon>Methylocapsa</taxon>
    </lineage>
</organism>
<comment type="similarity">
    <text evidence="2">Belongs to the FliR/MopE/SpaR family.</text>
</comment>
<evidence type="ECO:0000256" key="7">
    <source>
        <dbReference type="SAM" id="Phobius"/>
    </source>
</evidence>
<dbReference type="Pfam" id="PF01311">
    <property type="entry name" value="Bac_export_1"/>
    <property type="match status" value="1"/>
</dbReference>
<evidence type="ECO:0000256" key="6">
    <source>
        <dbReference type="ARBA" id="ARBA00023136"/>
    </source>
</evidence>
<proteinExistence type="inferred from homology"/>
<keyword evidence="5 7" id="KW-1133">Transmembrane helix</keyword>
<keyword evidence="6 7" id="KW-0472">Membrane</keyword>
<evidence type="ECO:0000313" key="9">
    <source>
        <dbReference type="Proteomes" id="UP000198755"/>
    </source>
</evidence>
<evidence type="ECO:0000313" key="8">
    <source>
        <dbReference type="EMBL" id="SFK04522.1"/>
    </source>
</evidence>
<keyword evidence="9" id="KW-1185">Reference proteome</keyword>
<feature type="transmembrane region" description="Helical" evidence="7">
    <location>
        <begin position="37"/>
        <end position="55"/>
    </location>
</feature>
<keyword evidence="4 7" id="KW-0812">Transmembrane</keyword>
<keyword evidence="8" id="KW-0282">Flagellum</keyword>
<dbReference type="Proteomes" id="UP000198755">
    <property type="component" value="Unassembled WGS sequence"/>
</dbReference>
<feature type="transmembrane region" description="Helical" evidence="7">
    <location>
        <begin position="62"/>
        <end position="81"/>
    </location>
</feature>
<dbReference type="EMBL" id="FOSN01000001">
    <property type="protein sequence ID" value="SFK04522.1"/>
    <property type="molecule type" value="Genomic_DNA"/>
</dbReference>
<keyword evidence="8" id="KW-0969">Cilium</keyword>
<evidence type="ECO:0000256" key="3">
    <source>
        <dbReference type="ARBA" id="ARBA00022475"/>
    </source>
</evidence>
<name>A0A1I3WAN9_9HYPH</name>
<dbReference type="GO" id="GO:0005886">
    <property type="term" value="C:plasma membrane"/>
    <property type="evidence" value="ECO:0007669"/>
    <property type="project" value="UniProtKB-SubCell"/>
</dbReference>
<comment type="subcellular location">
    <subcellularLocation>
        <location evidence="1">Cell membrane</location>
        <topology evidence="1">Multi-pass membrane protein</topology>
    </subcellularLocation>
</comment>
<dbReference type="STRING" id="1612308.SAMN05444581_101469"/>
<dbReference type="PANTHER" id="PTHR30065">
    <property type="entry name" value="FLAGELLAR BIOSYNTHETIC PROTEIN FLIR"/>
    <property type="match status" value="1"/>
</dbReference>
<sequence>MLSSYAALPVAGEFKTQFDLIAVGECLSRSFILTLRISSPFIVYALIVNLAVGLASKLTPQIPLYFVTVPAVAYGGLWLLYATCKPFLELFLAGFSAWLEKG</sequence>
<evidence type="ECO:0000256" key="2">
    <source>
        <dbReference type="ARBA" id="ARBA00009772"/>
    </source>
</evidence>
<protein>
    <submittedName>
        <fullName evidence="8">Flagellar biosynthetic protein FliR</fullName>
    </submittedName>
</protein>
<dbReference type="PRINTS" id="PR00953">
    <property type="entry name" value="TYPE3IMRPROT"/>
</dbReference>
<dbReference type="PANTHER" id="PTHR30065:SF1">
    <property type="entry name" value="SURFACE PRESENTATION OF ANTIGENS PROTEIN SPAR"/>
    <property type="match status" value="1"/>
</dbReference>
<accession>A0A1I3WAN9</accession>
<keyword evidence="3" id="KW-1003">Cell membrane</keyword>
<evidence type="ECO:0000256" key="4">
    <source>
        <dbReference type="ARBA" id="ARBA00022692"/>
    </source>
</evidence>
<keyword evidence="8" id="KW-0966">Cell projection</keyword>
<reference evidence="8 9" key="1">
    <citation type="submission" date="2016-10" db="EMBL/GenBank/DDBJ databases">
        <authorList>
            <person name="de Groot N.N."/>
        </authorList>
    </citation>
    <scope>NUCLEOTIDE SEQUENCE [LARGE SCALE GENOMIC DNA]</scope>
    <source>
        <strain evidence="8 9">NE2</strain>
    </source>
</reference>